<dbReference type="AlphaFoldDB" id="S9SF73"/>
<dbReference type="EMBL" id="AQPH01000010">
    <property type="protein sequence ID" value="EPY02703.1"/>
    <property type="molecule type" value="Genomic_DNA"/>
</dbReference>
<dbReference type="Gene3D" id="1.10.600.10">
    <property type="entry name" value="Farnesyl Diphosphate Synthase"/>
    <property type="match status" value="1"/>
</dbReference>
<proteinExistence type="predicted"/>
<protein>
    <submittedName>
        <fullName evidence="1">Phytoene/squalene synthetase</fullName>
    </submittedName>
</protein>
<dbReference type="SFLD" id="SFLDS00005">
    <property type="entry name" value="Isoprenoid_Synthase_Type_I"/>
    <property type="match status" value="1"/>
</dbReference>
<gene>
    <name evidence="1" type="ORF">K678_04502</name>
</gene>
<dbReference type="eggNOG" id="COG1562">
    <property type="taxonomic scope" value="Bacteria"/>
</dbReference>
<dbReference type="SUPFAM" id="SSF48576">
    <property type="entry name" value="Terpenoid synthases"/>
    <property type="match status" value="1"/>
</dbReference>
<dbReference type="GO" id="GO:0004311">
    <property type="term" value="F:geranylgeranyl diphosphate synthase activity"/>
    <property type="evidence" value="ECO:0007669"/>
    <property type="project" value="InterPro"/>
</dbReference>
<evidence type="ECO:0000313" key="1">
    <source>
        <dbReference type="EMBL" id="EPY02703.1"/>
    </source>
</evidence>
<dbReference type="InterPro" id="IPR002060">
    <property type="entry name" value="Squ/phyt_synthse"/>
</dbReference>
<dbReference type="STRING" id="1316936.K678_04502"/>
<dbReference type="PANTHER" id="PTHR31480">
    <property type="entry name" value="BIFUNCTIONAL LYCOPENE CYCLASE/PHYTOENE SYNTHASE"/>
    <property type="match status" value="1"/>
</dbReference>
<dbReference type="SFLD" id="SFLDG01018">
    <property type="entry name" value="Squalene/Phytoene_Synthase_Lik"/>
    <property type="match status" value="1"/>
</dbReference>
<dbReference type="Pfam" id="PF00494">
    <property type="entry name" value="SQS_PSY"/>
    <property type="match status" value="1"/>
</dbReference>
<accession>S9SF73</accession>
<name>S9SF73_MAGFU</name>
<dbReference type="PATRIC" id="fig|1316936.3.peg.900"/>
<dbReference type="NCBIfam" id="TIGR03464">
    <property type="entry name" value="HpnC"/>
    <property type="match status" value="1"/>
</dbReference>
<comment type="caution">
    <text evidence="1">The sequence shown here is derived from an EMBL/GenBank/DDBJ whole genome shotgun (WGS) entry which is preliminary data.</text>
</comment>
<dbReference type="Proteomes" id="UP000015350">
    <property type="component" value="Unassembled WGS sequence"/>
</dbReference>
<evidence type="ECO:0000313" key="2">
    <source>
        <dbReference type="Proteomes" id="UP000015350"/>
    </source>
</evidence>
<dbReference type="InterPro" id="IPR008949">
    <property type="entry name" value="Isoprenoid_synthase_dom_sf"/>
</dbReference>
<dbReference type="OrthoDB" id="9807580at2"/>
<reference evidence="1 2" key="1">
    <citation type="submission" date="2013-04" db="EMBL/GenBank/DDBJ databases">
        <authorList>
            <person name="Kuznetsov B."/>
            <person name="Ivanovsky R."/>
        </authorList>
    </citation>
    <scope>NUCLEOTIDE SEQUENCE [LARGE SCALE GENOMIC DNA]</scope>
    <source>
        <strain evidence="1 2">MGU-K5</strain>
    </source>
</reference>
<sequence>MEGFAVTRAAAPLSAAASKTANEENFPVASLLLHKSRRSTVMAYYHFARHADDVADSAALTGVQKVAALDALEAALRGTKEAPELATALTYRAAVSGDLALIDTAAELLNAFRRDALRNYCADWADLLSYCQSSAAPVGRFLLTLHGESAETFPANDALCAALQVLNHLQDCGKDLRELDRVYIPLDLLNAAGLTREVLRQPSSPAALRTVLDQMLDLTDGLIADARPLVGKIRDVRLRLQTSITVRVAEVLSKRLRSGDPLATRVKLSPLDYAGVVVVGVARGLAV</sequence>
<organism evidence="1 2">
    <name type="scientific">Magnetospirillum fulvum MGU-K5</name>
    <dbReference type="NCBI Taxonomy" id="1316936"/>
    <lineage>
        <taxon>Bacteria</taxon>
        <taxon>Pseudomonadati</taxon>
        <taxon>Pseudomonadota</taxon>
        <taxon>Alphaproteobacteria</taxon>
        <taxon>Rhodospirillales</taxon>
        <taxon>Rhodospirillaceae</taxon>
        <taxon>Magnetospirillum</taxon>
    </lineage>
</organism>
<dbReference type="InterPro" id="IPR017827">
    <property type="entry name" value="HSQ_synthase_HpnC"/>
</dbReference>